<evidence type="ECO:0000256" key="4">
    <source>
        <dbReference type="ARBA" id="ARBA00023002"/>
    </source>
</evidence>
<comment type="caution">
    <text evidence="10">The sequence shown here is derived from an EMBL/GenBank/DDBJ whole genome shotgun (WGS) entry which is preliminary data.</text>
</comment>
<proteinExistence type="inferred from homology"/>
<evidence type="ECO:0000256" key="1">
    <source>
        <dbReference type="ARBA" id="ARBA00001971"/>
    </source>
</evidence>
<dbReference type="SUPFAM" id="SSF48264">
    <property type="entry name" value="Cytochrome P450"/>
    <property type="match status" value="1"/>
</dbReference>
<dbReference type="Gene3D" id="1.10.630.10">
    <property type="entry name" value="Cytochrome P450"/>
    <property type="match status" value="1"/>
</dbReference>
<keyword evidence="4 8" id="KW-0560">Oxidoreductase</keyword>
<evidence type="ECO:0000313" key="11">
    <source>
        <dbReference type="Proteomes" id="UP001283361"/>
    </source>
</evidence>
<keyword evidence="6 8" id="KW-0503">Monooxygenase</keyword>
<gene>
    <name evidence="10" type="ORF">RRG08_022049</name>
</gene>
<feature type="transmembrane region" description="Helical" evidence="9">
    <location>
        <begin position="12"/>
        <end position="30"/>
    </location>
</feature>
<evidence type="ECO:0000256" key="8">
    <source>
        <dbReference type="RuleBase" id="RU000461"/>
    </source>
</evidence>
<dbReference type="InterPro" id="IPR036396">
    <property type="entry name" value="Cyt_P450_sf"/>
</dbReference>
<dbReference type="PRINTS" id="PR00463">
    <property type="entry name" value="EP450I"/>
</dbReference>
<dbReference type="InterPro" id="IPR001128">
    <property type="entry name" value="Cyt_P450"/>
</dbReference>
<dbReference type="PANTHER" id="PTHR24300">
    <property type="entry name" value="CYTOCHROME P450 508A4-RELATED"/>
    <property type="match status" value="1"/>
</dbReference>
<protein>
    <recommendedName>
        <fullName evidence="12">Cytochrome P450</fullName>
    </recommendedName>
</protein>
<keyword evidence="5 7" id="KW-0408">Iron</keyword>
<name>A0AAE1D6Z6_9GAST</name>
<dbReference type="FunFam" id="1.10.630.10:FF:000036">
    <property type="entry name" value="CYtochrome P450 family"/>
    <property type="match status" value="1"/>
</dbReference>
<dbReference type="GO" id="GO:0005737">
    <property type="term" value="C:cytoplasm"/>
    <property type="evidence" value="ECO:0007669"/>
    <property type="project" value="TreeGrafter"/>
</dbReference>
<dbReference type="PANTHER" id="PTHR24300:SF375">
    <property type="entry name" value="CYTOCHROME P450 FAMILY"/>
    <property type="match status" value="1"/>
</dbReference>
<keyword evidence="11" id="KW-1185">Reference proteome</keyword>
<evidence type="ECO:0000256" key="6">
    <source>
        <dbReference type="ARBA" id="ARBA00023033"/>
    </source>
</evidence>
<dbReference type="PROSITE" id="PS00086">
    <property type="entry name" value="CYTOCHROME_P450"/>
    <property type="match status" value="1"/>
</dbReference>
<keyword evidence="7 8" id="KW-0349">Heme</keyword>
<sequence length="508" mass="57287">MGDAAGVMEVTWGLGAVLVATLVYYVWSLLRPKYAGLNIPPFPGPKRFLTGHLHIWGSRPNIKVLQECREKVGDIFSLDLAGKLLVVANGYENIKEVMVDHWNEAANRPSSIMHKLLGEENRGIVNSWSDNWKAQRATALVILRSLGMGKNVMAERIGEEVDIFLNKLASSHCTPVDIRIPLNISISNIICSMIVGKRFDYDDPYFLELMGNIEAFFAKSPSLRVMNFSSHLRYLPFDIFGIKAWVKQGYALRNNFSVPHIQEKKETFNKEDIPENFITAYLQKMQQENTGGFAAKYLDEENLAAAIRSLFIAGSETTSTTIYWCVLICLHYPEIQEKVFKEITTHVGRDRLPKLSDKPNLKYLNAVIKETQRFAAIAPILSRDVTGDFELKGYTVPKGSLVLLNVASALHDAKPWGDPDNFRPERFLDADGNPMKDPKEFIPFGLGKRFCLGDALAKMELFLCLSAMFQRFRFEAEDSYGKLPSLEGTFQIVLKPAAYKVKFVPRSA</sequence>
<comment type="similarity">
    <text evidence="2 8">Belongs to the cytochrome P450 family.</text>
</comment>
<dbReference type="GO" id="GO:0006805">
    <property type="term" value="P:xenobiotic metabolic process"/>
    <property type="evidence" value="ECO:0007669"/>
    <property type="project" value="TreeGrafter"/>
</dbReference>
<keyword evidence="9" id="KW-0812">Transmembrane</keyword>
<dbReference type="EMBL" id="JAWDGP010005174">
    <property type="protein sequence ID" value="KAK3759060.1"/>
    <property type="molecule type" value="Genomic_DNA"/>
</dbReference>
<accession>A0AAE1D6Z6</accession>
<evidence type="ECO:0000256" key="3">
    <source>
        <dbReference type="ARBA" id="ARBA00022723"/>
    </source>
</evidence>
<dbReference type="GO" id="GO:0005506">
    <property type="term" value="F:iron ion binding"/>
    <property type="evidence" value="ECO:0007669"/>
    <property type="project" value="InterPro"/>
</dbReference>
<dbReference type="GO" id="GO:0006082">
    <property type="term" value="P:organic acid metabolic process"/>
    <property type="evidence" value="ECO:0007669"/>
    <property type="project" value="TreeGrafter"/>
</dbReference>
<evidence type="ECO:0000256" key="7">
    <source>
        <dbReference type="PIRSR" id="PIRSR602401-1"/>
    </source>
</evidence>
<evidence type="ECO:0000313" key="10">
    <source>
        <dbReference type="EMBL" id="KAK3759060.1"/>
    </source>
</evidence>
<feature type="binding site" description="axial binding residue" evidence="7">
    <location>
        <position position="451"/>
    </location>
    <ligand>
        <name>heme</name>
        <dbReference type="ChEBI" id="CHEBI:30413"/>
    </ligand>
    <ligandPart>
        <name>Fe</name>
        <dbReference type="ChEBI" id="CHEBI:18248"/>
    </ligandPart>
</feature>
<dbReference type="Pfam" id="PF00067">
    <property type="entry name" value="p450"/>
    <property type="match status" value="1"/>
</dbReference>
<keyword evidence="9" id="KW-0472">Membrane</keyword>
<keyword evidence="9" id="KW-1133">Transmembrane helix</keyword>
<evidence type="ECO:0008006" key="12">
    <source>
        <dbReference type="Google" id="ProtNLM"/>
    </source>
</evidence>
<comment type="cofactor">
    <cofactor evidence="1 7">
        <name>heme</name>
        <dbReference type="ChEBI" id="CHEBI:30413"/>
    </cofactor>
</comment>
<dbReference type="PRINTS" id="PR00385">
    <property type="entry name" value="P450"/>
</dbReference>
<dbReference type="GO" id="GO:0016712">
    <property type="term" value="F:oxidoreductase activity, acting on paired donors, with incorporation or reduction of molecular oxygen, reduced flavin or flavoprotein as one donor, and incorporation of one atom of oxygen"/>
    <property type="evidence" value="ECO:0007669"/>
    <property type="project" value="TreeGrafter"/>
</dbReference>
<evidence type="ECO:0000256" key="2">
    <source>
        <dbReference type="ARBA" id="ARBA00010617"/>
    </source>
</evidence>
<dbReference type="InterPro" id="IPR002401">
    <property type="entry name" value="Cyt_P450_E_grp-I"/>
</dbReference>
<dbReference type="GO" id="GO:0020037">
    <property type="term" value="F:heme binding"/>
    <property type="evidence" value="ECO:0007669"/>
    <property type="project" value="InterPro"/>
</dbReference>
<keyword evidence="3 7" id="KW-0479">Metal-binding</keyword>
<dbReference type="AlphaFoldDB" id="A0AAE1D6Z6"/>
<evidence type="ECO:0000256" key="5">
    <source>
        <dbReference type="ARBA" id="ARBA00023004"/>
    </source>
</evidence>
<dbReference type="InterPro" id="IPR050182">
    <property type="entry name" value="Cytochrome_P450_fam2"/>
</dbReference>
<reference evidence="10" key="1">
    <citation type="journal article" date="2023" name="G3 (Bethesda)">
        <title>A reference genome for the long-term kleptoplast-retaining sea slug Elysia crispata morphotype clarki.</title>
        <authorList>
            <person name="Eastman K.E."/>
            <person name="Pendleton A.L."/>
            <person name="Shaikh M.A."/>
            <person name="Suttiyut T."/>
            <person name="Ogas R."/>
            <person name="Tomko P."/>
            <person name="Gavelis G."/>
            <person name="Widhalm J.R."/>
            <person name="Wisecaver J.H."/>
        </authorList>
    </citation>
    <scope>NUCLEOTIDE SEQUENCE</scope>
    <source>
        <strain evidence="10">ECLA1</strain>
    </source>
</reference>
<evidence type="ECO:0000256" key="9">
    <source>
        <dbReference type="SAM" id="Phobius"/>
    </source>
</evidence>
<dbReference type="InterPro" id="IPR017972">
    <property type="entry name" value="Cyt_P450_CS"/>
</dbReference>
<organism evidence="10 11">
    <name type="scientific">Elysia crispata</name>
    <name type="common">lettuce slug</name>
    <dbReference type="NCBI Taxonomy" id="231223"/>
    <lineage>
        <taxon>Eukaryota</taxon>
        <taxon>Metazoa</taxon>
        <taxon>Spiralia</taxon>
        <taxon>Lophotrochozoa</taxon>
        <taxon>Mollusca</taxon>
        <taxon>Gastropoda</taxon>
        <taxon>Heterobranchia</taxon>
        <taxon>Euthyneura</taxon>
        <taxon>Panpulmonata</taxon>
        <taxon>Sacoglossa</taxon>
        <taxon>Placobranchoidea</taxon>
        <taxon>Plakobranchidae</taxon>
        <taxon>Elysia</taxon>
    </lineage>
</organism>
<dbReference type="Proteomes" id="UP001283361">
    <property type="component" value="Unassembled WGS sequence"/>
</dbReference>